<organism evidence="2 3">
    <name type="scientific">Nitrosomonas mobilis</name>
    <dbReference type="NCBI Taxonomy" id="51642"/>
    <lineage>
        <taxon>Bacteria</taxon>
        <taxon>Pseudomonadati</taxon>
        <taxon>Pseudomonadota</taxon>
        <taxon>Betaproteobacteria</taxon>
        <taxon>Nitrosomonadales</taxon>
        <taxon>Nitrosomonadaceae</taxon>
        <taxon>Nitrosomonas</taxon>
    </lineage>
</organism>
<keyword evidence="3" id="KW-1185">Reference proteome</keyword>
<evidence type="ECO:0000313" key="2">
    <source>
        <dbReference type="EMBL" id="SCZ84672.1"/>
    </source>
</evidence>
<gene>
    <name evidence="2" type="ORF">NSMM_240056</name>
</gene>
<proteinExistence type="predicted"/>
<dbReference type="Proteomes" id="UP000198729">
    <property type="component" value="Unassembled WGS sequence"/>
</dbReference>
<accession>A0A1G5SBZ0</accession>
<protein>
    <submittedName>
        <fullName evidence="2">Type IV pilus modification protein PilV</fullName>
    </submittedName>
</protein>
<keyword evidence="1" id="KW-0472">Membrane</keyword>
<dbReference type="NCBIfam" id="TIGR02532">
    <property type="entry name" value="IV_pilin_GFxxxE"/>
    <property type="match status" value="1"/>
</dbReference>
<dbReference type="NCBIfam" id="TIGR02523">
    <property type="entry name" value="type_IV_pilV"/>
    <property type="match status" value="1"/>
</dbReference>
<dbReference type="STRING" id="51642.NSMM_240056"/>
<dbReference type="OrthoDB" id="8547299at2"/>
<feature type="transmembrane region" description="Helical" evidence="1">
    <location>
        <begin position="21"/>
        <end position="38"/>
    </location>
</feature>
<reference evidence="2 3" key="1">
    <citation type="submission" date="2016-10" db="EMBL/GenBank/DDBJ databases">
        <authorList>
            <person name="de Groot N.N."/>
        </authorList>
    </citation>
    <scope>NUCLEOTIDE SEQUENCE [LARGE SCALE GENOMIC DNA]</scope>
    <source>
        <strain evidence="2">1</strain>
    </source>
</reference>
<keyword evidence="1" id="KW-0812">Transmembrane</keyword>
<dbReference type="InterPro" id="IPR012902">
    <property type="entry name" value="N_methyl_site"/>
</dbReference>
<dbReference type="AlphaFoldDB" id="A0A1G5SBZ0"/>
<evidence type="ECO:0000313" key="3">
    <source>
        <dbReference type="Proteomes" id="UP000198729"/>
    </source>
</evidence>
<name>A0A1G5SBZ0_9PROT</name>
<dbReference type="RefSeq" id="WP_090284331.1">
    <property type="nucleotide sequence ID" value="NZ_FMWO01000030.1"/>
</dbReference>
<dbReference type="EMBL" id="FMWO01000030">
    <property type="protein sequence ID" value="SCZ84672.1"/>
    <property type="molecule type" value="Genomic_DNA"/>
</dbReference>
<sequence length="147" mass="15375">MLNREKCNRCVTQAGVSMIEVLVAVMILSIGLLGLAGLQSAGLTHNQSANARSHASMLAYGLLDSMRANKMVAEQGAYDIGLGAASSESSTMTSQDVNNWLSELATSLPAGTGSVVTDANGRVTITIQWDDSRGALPAQQFAMTTQL</sequence>
<dbReference type="InterPro" id="IPR013362">
    <property type="entry name" value="Pilus_4_PilV"/>
</dbReference>
<dbReference type="Pfam" id="PF07963">
    <property type="entry name" value="N_methyl"/>
    <property type="match status" value="1"/>
</dbReference>
<keyword evidence="1" id="KW-1133">Transmembrane helix</keyword>
<evidence type="ECO:0000256" key="1">
    <source>
        <dbReference type="SAM" id="Phobius"/>
    </source>
</evidence>